<geneLocation type="mitochondrion" evidence="2"/>
<accession>A0A101LXV2</accession>
<name>A0A101LXV2_PICGL</name>
<evidence type="ECO:0000256" key="1">
    <source>
        <dbReference type="SAM" id="Phobius"/>
    </source>
</evidence>
<comment type="caution">
    <text evidence="2">The sequence shown here is derived from an EMBL/GenBank/DDBJ whole genome shotgun (WGS) entry which is preliminary data.</text>
</comment>
<dbReference type="AlphaFoldDB" id="A0A101LXV2"/>
<keyword evidence="2" id="KW-0496">Mitochondrion</keyword>
<reference evidence="2" key="1">
    <citation type="journal article" date="2015" name="Genome Biol. Evol.">
        <title>Organellar Genomes of White Spruce (Picea glauca): Assembly and Annotation.</title>
        <authorList>
            <person name="Jackman S.D."/>
            <person name="Warren R.L."/>
            <person name="Gibb E.A."/>
            <person name="Vandervalk B.P."/>
            <person name="Mohamadi H."/>
            <person name="Chu J."/>
            <person name="Raymond A."/>
            <person name="Pleasance S."/>
            <person name="Coope R."/>
            <person name="Wildung M.R."/>
            <person name="Ritland C.E."/>
            <person name="Bousquet J."/>
            <person name="Jones S.J."/>
            <person name="Bohlmann J."/>
            <person name="Birol I."/>
        </authorList>
    </citation>
    <scope>NUCLEOTIDE SEQUENCE [LARGE SCALE GENOMIC DNA]</scope>
    <source>
        <tissue evidence="2">Flushing bud</tissue>
    </source>
</reference>
<protein>
    <submittedName>
        <fullName evidence="2">Uncharacterized protein</fullName>
    </submittedName>
</protein>
<keyword evidence="1" id="KW-0812">Transmembrane</keyword>
<keyword evidence="1" id="KW-1133">Transmembrane helix</keyword>
<sequence>MNQYTKLDQLAYLRHNLLLKYYYVFIYLYHGVSNIYLHMFQLVIFQRNCPSWKECYWLWDWN</sequence>
<organism evidence="2">
    <name type="scientific">Picea glauca</name>
    <name type="common">White spruce</name>
    <name type="synonym">Pinus glauca</name>
    <dbReference type="NCBI Taxonomy" id="3330"/>
    <lineage>
        <taxon>Eukaryota</taxon>
        <taxon>Viridiplantae</taxon>
        <taxon>Streptophyta</taxon>
        <taxon>Embryophyta</taxon>
        <taxon>Tracheophyta</taxon>
        <taxon>Spermatophyta</taxon>
        <taxon>Pinopsida</taxon>
        <taxon>Pinidae</taxon>
        <taxon>Conifers I</taxon>
        <taxon>Pinales</taxon>
        <taxon>Pinaceae</taxon>
        <taxon>Picea</taxon>
    </lineage>
</organism>
<evidence type="ECO:0000313" key="2">
    <source>
        <dbReference type="EMBL" id="KUM47369.1"/>
    </source>
</evidence>
<feature type="transmembrane region" description="Helical" evidence="1">
    <location>
        <begin position="20"/>
        <end position="37"/>
    </location>
</feature>
<dbReference type="EMBL" id="LKAM01000007">
    <property type="protein sequence ID" value="KUM47369.1"/>
    <property type="molecule type" value="Genomic_DNA"/>
</dbReference>
<gene>
    <name evidence="2" type="ORF">ABT39_MTgene5554</name>
</gene>
<keyword evidence="1" id="KW-0472">Membrane</keyword>
<proteinExistence type="predicted"/>